<dbReference type="InterPro" id="IPR051052">
    <property type="entry name" value="Diverse_substrate_MTase"/>
</dbReference>
<dbReference type="Gene3D" id="3.40.50.150">
    <property type="entry name" value="Vaccinia Virus protein VP39"/>
    <property type="match status" value="1"/>
</dbReference>
<gene>
    <name evidence="5" type="ORF">TRAPUB_9991</name>
</gene>
<dbReference type="InterPro" id="IPR013216">
    <property type="entry name" value="Methyltransf_11"/>
</dbReference>
<dbReference type="CDD" id="cd02440">
    <property type="entry name" value="AdoMet_MTases"/>
    <property type="match status" value="1"/>
</dbReference>
<evidence type="ECO:0000256" key="2">
    <source>
        <dbReference type="ARBA" id="ARBA00022603"/>
    </source>
</evidence>
<keyword evidence="2" id="KW-0489">Methyltransferase</keyword>
<dbReference type="GO" id="GO:0008757">
    <property type="term" value="F:S-adenosylmethionine-dependent methyltransferase activity"/>
    <property type="evidence" value="ECO:0007669"/>
    <property type="project" value="InterPro"/>
</dbReference>
<comment type="similarity">
    <text evidence="1">Belongs to the methyltransferase superfamily.</text>
</comment>
<protein>
    <recommendedName>
        <fullName evidence="4">Methyltransferase type 11 domain-containing protein</fullName>
    </recommendedName>
</protein>
<keyword evidence="6" id="KW-1185">Reference proteome</keyword>
<evidence type="ECO:0000259" key="4">
    <source>
        <dbReference type="Pfam" id="PF08241"/>
    </source>
</evidence>
<comment type="caution">
    <text evidence="5">The sequence shown here is derived from an EMBL/GenBank/DDBJ whole genome shotgun (WGS) entry which is preliminary data.</text>
</comment>
<dbReference type="PANTHER" id="PTHR44942">
    <property type="entry name" value="METHYLTRANSF_11 DOMAIN-CONTAINING PROTEIN"/>
    <property type="match status" value="1"/>
</dbReference>
<name>A0A1M2W0S5_TRAPU</name>
<evidence type="ECO:0000313" key="6">
    <source>
        <dbReference type="Proteomes" id="UP000184267"/>
    </source>
</evidence>
<evidence type="ECO:0000256" key="1">
    <source>
        <dbReference type="ARBA" id="ARBA00008361"/>
    </source>
</evidence>
<dbReference type="SUPFAM" id="SSF53335">
    <property type="entry name" value="S-adenosyl-L-methionine-dependent methyltransferases"/>
    <property type="match status" value="1"/>
</dbReference>
<accession>A0A1M2W0S5</accession>
<dbReference type="PANTHER" id="PTHR44942:SF4">
    <property type="entry name" value="METHYLTRANSFERASE TYPE 11 DOMAIN-CONTAINING PROTEIN"/>
    <property type="match status" value="1"/>
</dbReference>
<dbReference type="InterPro" id="IPR029063">
    <property type="entry name" value="SAM-dependent_MTases_sf"/>
</dbReference>
<dbReference type="Pfam" id="PF08241">
    <property type="entry name" value="Methyltransf_11"/>
    <property type="match status" value="1"/>
</dbReference>
<sequence length="307" mass="34692">MATFGKTTFNAAKYATSRPTYPRVLYDFVFKFHERAKGARWDTAVDIGCGTGQATVELTPFQRIIGADPSARMIEQARESVKSRLAGLDLSSRVEFVQASAEELPVEQGSVDLIVAAQACHWFNWNKVWPEVARALRKDGTFAAWGYSEFRLSRYPSATPLINDYAQGSDPSDSLGTYWERPGRTILDEHLVAVPDPRSAVPGQFSEFERIYFTAPHYPALAGARPVILRKSLTWTELLGYFRTWSPLHTFHEKHPEDLERADGDIAVRFWRRLKEEVGRAEGGEVPKDEDVVEIEWPMALLLARKA</sequence>
<dbReference type="STRING" id="154538.A0A1M2W0S5"/>
<organism evidence="5 6">
    <name type="scientific">Trametes pubescens</name>
    <name type="common">White-rot fungus</name>
    <dbReference type="NCBI Taxonomy" id="154538"/>
    <lineage>
        <taxon>Eukaryota</taxon>
        <taxon>Fungi</taxon>
        <taxon>Dikarya</taxon>
        <taxon>Basidiomycota</taxon>
        <taxon>Agaricomycotina</taxon>
        <taxon>Agaricomycetes</taxon>
        <taxon>Polyporales</taxon>
        <taxon>Polyporaceae</taxon>
        <taxon>Trametes</taxon>
    </lineage>
</organism>
<dbReference type="GO" id="GO:0032259">
    <property type="term" value="P:methylation"/>
    <property type="evidence" value="ECO:0007669"/>
    <property type="project" value="UniProtKB-KW"/>
</dbReference>
<dbReference type="OrthoDB" id="10027013at2759"/>
<dbReference type="EMBL" id="MNAD01000406">
    <property type="protein sequence ID" value="OJT13461.1"/>
    <property type="molecule type" value="Genomic_DNA"/>
</dbReference>
<feature type="domain" description="Methyltransferase type 11" evidence="4">
    <location>
        <begin position="45"/>
        <end position="143"/>
    </location>
</feature>
<dbReference type="Proteomes" id="UP000184267">
    <property type="component" value="Unassembled WGS sequence"/>
</dbReference>
<proteinExistence type="inferred from homology"/>
<evidence type="ECO:0000313" key="5">
    <source>
        <dbReference type="EMBL" id="OJT13461.1"/>
    </source>
</evidence>
<dbReference type="OMA" id="RTWSAYH"/>
<reference evidence="5 6" key="1">
    <citation type="submission" date="2016-10" db="EMBL/GenBank/DDBJ databases">
        <title>Genome sequence of the basidiomycete white-rot fungus Trametes pubescens.</title>
        <authorList>
            <person name="Makela M.R."/>
            <person name="Granchi Z."/>
            <person name="Peng M."/>
            <person name="De Vries R.P."/>
            <person name="Grigoriev I."/>
            <person name="Riley R."/>
            <person name="Hilden K."/>
        </authorList>
    </citation>
    <scope>NUCLEOTIDE SEQUENCE [LARGE SCALE GENOMIC DNA]</scope>
    <source>
        <strain evidence="5 6">FBCC735</strain>
    </source>
</reference>
<evidence type="ECO:0000256" key="3">
    <source>
        <dbReference type="ARBA" id="ARBA00022679"/>
    </source>
</evidence>
<dbReference type="AlphaFoldDB" id="A0A1M2W0S5"/>
<keyword evidence="3" id="KW-0808">Transferase</keyword>